<dbReference type="InterPro" id="IPR002893">
    <property type="entry name" value="Znf_MYND"/>
</dbReference>
<dbReference type="Pfam" id="PF01753">
    <property type="entry name" value="zf-MYND"/>
    <property type="match status" value="1"/>
</dbReference>
<dbReference type="EMBL" id="CABFNP030001245">
    <property type="protein sequence ID" value="CAI6093004.1"/>
    <property type="molecule type" value="Genomic_DNA"/>
</dbReference>
<dbReference type="SUPFAM" id="SSF144232">
    <property type="entry name" value="HIT/MYND zinc finger-like"/>
    <property type="match status" value="1"/>
</dbReference>
<keyword evidence="1" id="KW-0479">Metal-binding</keyword>
<accession>A0AA35MAI0</accession>
<evidence type="ECO:0000256" key="3">
    <source>
        <dbReference type="ARBA" id="ARBA00022833"/>
    </source>
</evidence>
<proteinExistence type="predicted"/>
<evidence type="ECO:0000256" key="2">
    <source>
        <dbReference type="ARBA" id="ARBA00022771"/>
    </source>
</evidence>
<name>A0AA35MAI0_9HYPO</name>
<evidence type="ECO:0000313" key="5">
    <source>
        <dbReference type="EMBL" id="CAI6093004.1"/>
    </source>
</evidence>
<organism evidence="5 6">
    <name type="scientific">Clonostachys chloroleuca</name>
    <dbReference type="NCBI Taxonomy" id="1926264"/>
    <lineage>
        <taxon>Eukaryota</taxon>
        <taxon>Fungi</taxon>
        <taxon>Dikarya</taxon>
        <taxon>Ascomycota</taxon>
        <taxon>Pezizomycotina</taxon>
        <taxon>Sordariomycetes</taxon>
        <taxon>Hypocreomycetidae</taxon>
        <taxon>Hypocreales</taxon>
        <taxon>Bionectriaceae</taxon>
        <taxon>Clonostachys</taxon>
    </lineage>
</organism>
<evidence type="ECO:0000256" key="1">
    <source>
        <dbReference type="ARBA" id="ARBA00022723"/>
    </source>
</evidence>
<comment type="caution">
    <text evidence="5">The sequence shown here is derived from an EMBL/GenBank/DDBJ whole genome shotgun (WGS) entry which is preliminary data.</text>
</comment>
<evidence type="ECO:0000313" key="6">
    <source>
        <dbReference type="Proteomes" id="UP001160390"/>
    </source>
</evidence>
<dbReference type="Gene3D" id="6.10.140.2220">
    <property type="match status" value="1"/>
</dbReference>
<dbReference type="GO" id="GO:0008270">
    <property type="term" value="F:zinc ion binding"/>
    <property type="evidence" value="ECO:0007669"/>
    <property type="project" value="UniProtKB-KW"/>
</dbReference>
<sequence>MASGAGIRRGPVGPPIHRCRLSRCQATGPRLQRCIRCKVVRYCGPGHQLADKDSHTQTCRQLVIARTRLDIEHYLICNAGTSANAFETSVGYFWEIKSTRPYMRVRLALAKEILLPLGTLDSVQEAHDHLRDMLRLCRMDTMAVRYILPCIMLRLDMDQECYDFVKWWVTSGKNGGWGDLTLPYLDIHGADAFEHPQFLFGKDTSLSYVVAVLVLKLKLLVDVLNTKATRKVLARRSLPNEPRARIEQAVVRSPLSGNLYSQSYKTLSKIEQWLLTQVRKLGINITKINQYFMPDLFDPDEALTATAGTFCEDSLGPVNESDGAIQHSYATWWSTEGVLGRLDSARDCAVRASKPVVEDMMASETYRKNLGSHVTAEELQAKDGLRCLWRYLDYAVRDATYLGPWVERPSEVNSKGDGRALFGTEWGISVRNGALSVSEVNGSSLETGMACRED</sequence>
<protein>
    <recommendedName>
        <fullName evidence="4">MYND-type domain-containing protein</fullName>
    </recommendedName>
</protein>
<keyword evidence="2" id="KW-0863">Zinc-finger</keyword>
<reference evidence="5" key="1">
    <citation type="submission" date="2023-01" db="EMBL/GenBank/DDBJ databases">
        <authorList>
            <person name="Piombo E."/>
        </authorList>
    </citation>
    <scope>NUCLEOTIDE SEQUENCE</scope>
</reference>
<keyword evidence="3" id="KW-0862">Zinc</keyword>
<gene>
    <name evidence="5" type="ORF">CCHLO57077_00000062</name>
</gene>
<dbReference type="Proteomes" id="UP001160390">
    <property type="component" value="Unassembled WGS sequence"/>
</dbReference>
<dbReference type="PROSITE" id="PS01360">
    <property type="entry name" value="ZF_MYND_1"/>
    <property type="match status" value="1"/>
</dbReference>
<dbReference type="AlphaFoldDB" id="A0AA35MAI0"/>
<keyword evidence="6" id="KW-1185">Reference proteome</keyword>
<feature type="domain" description="MYND-type" evidence="4">
    <location>
        <begin position="19"/>
        <end position="59"/>
    </location>
</feature>
<evidence type="ECO:0000259" key="4">
    <source>
        <dbReference type="PROSITE" id="PS01360"/>
    </source>
</evidence>